<sequence length="26" mass="2927">QHETDLEQGALVVIEVANNRVRILPI</sequence>
<reference evidence="1" key="1">
    <citation type="submission" date="2018-06" db="EMBL/GenBank/DDBJ databases">
        <authorList>
            <person name="Zhirakovskaya E."/>
        </authorList>
    </citation>
    <scope>NUCLEOTIDE SEQUENCE</scope>
</reference>
<evidence type="ECO:0000313" key="1">
    <source>
        <dbReference type="EMBL" id="VAX41519.1"/>
    </source>
</evidence>
<dbReference type="AlphaFoldDB" id="A0A3B1DGN4"/>
<dbReference type="EMBL" id="UOGL01000556">
    <property type="protein sequence ID" value="VAX41519.1"/>
    <property type="molecule type" value="Genomic_DNA"/>
</dbReference>
<organism evidence="1">
    <name type="scientific">hydrothermal vent metagenome</name>
    <dbReference type="NCBI Taxonomy" id="652676"/>
    <lineage>
        <taxon>unclassified sequences</taxon>
        <taxon>metagenomes</taxon>
        <taxon>ecological metagenomes</taxon>
    </lineage>
</organism>
<protein>
    <submittedName>
        <fullName evidence="1">Uncharacterized protein</fullName>
    </submittedName>
</protein>
<feature type="non-terminal residue" evidence="1">
    <location>
        <position position="1"/>
    </location>
</feature>
<accession>A0A3B1DGN4</accession>
<proteinExistence type="predicted"/>
<gene>
    <name evidence="1" type="ORF">MNBD_PLANCTO02-2817</name>
</gene>
<name>A0A3B1DGN4_9ZZZZ</name>